<name>A0A9K3DP69_HELAN</name>
<organism evidence="1 2">
    <name type="scientific">Helianthus annuus</name>
    <name type="common">Common sunflower</name>
    <dbReference type="NCBI Taxonomy" id="4232"/>
    <lineage>
        <taxon>Eukaryota</taxon>
        <taxon>Viridiplantae</taxon>
        <taxon>Streptophyta</taxon>
        <taxon>Embryophyta</taxon>
        <taxon>Tracheophyta</taxon>
        <taxon>Spermatophyta</taxon>
        <taxon>Magnoliopsida</taxon>
        <taxon>eudicotyledons</taxon>
        <taxon>Gunneridae</taxon>
        <taxon>Pentapetalae</taxon>
        <taxon>asterids</taxon>
        <taxon>campanulids</taxon>
        <taxon>Asterales</taxon>
        <taxon>Asteraceae</taxon>
        <taxon>Asteroideae</taxon>
        <taxon>Heliantheae alliance</taxon>
        <taxon>Heliantheae</taxon>
        <taxon>Helianthus</taxon>
    </lineage>
</organism>
<dbReference type="Gramene" id="mRNA:HanXRQr2_Chr17g0830091">
    <property type="protein sequence ID" value="mRNA:HanXRQr2_Chr17g0830091"/>
    <property type="gene ID" value="HanXRQr2_Chr17g0830091"/>
</dbReference>
<dbReference type="Proteomes" id="UP000215914">
    <property type="component" value="Unassembled WGS sequence"/>
</dbReference>
<evidence type="ECO:0000313" key="2">
    <source>
        <dbReference type="Proteomes" id="UP000215914"/>
    </source>
</evidence>
<dbReference type="AlphaFoldDB" id="A0A9K3DP69"/>
<comment type="caution">
    <text evidence="1">The sequence shown here is derived from an EMBL/GenBank/DDBJ whole genome shotgun (WGS) entry which is preliminary data.</text>
</comment>
<proteinExistence type="predicted"/>
<evidence type="ECO:0000313" key="1">
    <source>
        <dbReference type="EMBL" id="KAF5757727.1"/>
    </source>
</evidence>
<gene>
    <name evidence="1" type="ORF">HanXRQr2_Chr17g0830091</name>
</gene>
<accession>A0A9K3DP69</accession>
<keyword evidence="2" id="KW-1185">Reference proteome</keyword>
<reference evidence="1" key="1">
    <citation type="journal article" date="2017" name="Nature">
        <title>The sunflower genome provides insights into oil metabolism, flowering and Asterid evolution.</title>
        <authorList>
            <person name="Badouin H."/>
            <person name="Gouzy J."/>
            <person name="Grassa C.J."/>
            <person name="Murat F."/>
            <person name="Staton S.E."/>
            <person name="Cottret L."/>
            <person name="Lelandais-Briere C."/>
            <person name="Owens G.L."/>
            <person name="Carrere S."/>
            <person name="Mayjonade B."/>
            <person name="Legrand L."/>
            <person name="Gill N."/>
            <person name="Kane N.C."/>
            <person name="Bowers J.E."/>
            <person name="Hubner S."/>
            <person name="Bellec A."/>
            <person name="Berard A."/>
            <person name="Berges H."/>
            <person name="Blanchet N."/>
            <person name="Boniface M.C."/>
            <person name="Brunel D."/>
            <person name="Catrice O."/>
            <person name="Chaidir N."/>
            <person name="Claudel C."/>
            <person name="Donnadieu C."/>
            <person name="Faraut T."/>
            <person name="Fievet G."/>
            <person name="Helmstetter N."/>
            <person name="King M."/>
            <person name="Knapp S.J."/>
            <person name="Lai Z."/>
            <person name="Le Paslier M.C."/>
            <person name="Lippi Y."/>
            <person name="Lorenzon L."/>
            <person name="Mandel J.R."/>
            <person name="Marage G."/>
            <person name="Marchand G."/>
            <person name="Marquand E."/>
            <person name="Bret-Mestries E."/>
            <person name="Morien E."/>
            <person name="Nambeesan S."/>
            <person name="Nguyen T."/>
            <person name="Pegot-Espagnet P."/>
            <person name="Pouilly N."/>
            <person name="Raftis F."/>
            <person name="Sallet E."/>
            <person name="Schiex T."/>
            <person name="Thomas J."/>
            <person name="Vandecasteele C."/>
            <person name="Vares D."/>
            <person name="Vear F."/>
            <person name="Vautrin S."/>
            <person name="Crespi M."/>
            <person name="Mangin B."/>
            <person name="Burke J.M."/>
            <person name="Salse J."/>
            <person name="Munos S."/>
            <person name="Vincourt P."/>
            <person name="Rieseberg L.H."/>
            <person name="Langlade N.B."/>
        </authorList>
    </citation>
    <scope>NUCLEOTIDE SEQUENCE</scope>
    <source>
        <tissue evidence="1">Leaves</tissue>
    </source>
</reference>
<sequence length="58" mass="6694">MGYYSTEEGIKLADEIGFPVMIKSNTLEELKPLLNHKLLDELVSISHRRKSGFYYQCS</sequence>
<protein>
    <submittedName>
        <fullName evidence="1">Uncharacterized protein</fullName>
    </submittedName>
</protein>
<dbReference type="EMBL" id="MNCJ02000332">
    <property type="protein sequence ID" value="KAF5757727.1"/>
    <property type="molecule type" value="Genomic_DNA"/>
</dbReference>
<reference evidence="1" key="2">
    <citation type="submission" date="2020-06" db="EMBL/GenBank/DDBJ databases">
        <title>Helianthus annuus Genome sequencing and assembly Release 2.</title>
        <authorList>
            <person name="Gouzy J."/>
            <person name="Langlade N."/>
            <person name="Munos S."/>
        </authorList>
    </citation>
    <scope>NUCLEOTIDE SEQUENCE</scope>
    <source>
        <tissue evidence="1">Leaves</tissue>
    </source>
</reference>